<keyword evidence="2" id="KW-0732">Signal</keyword>
<accession>A0A450ZS00</accession>
<name>A0A450ZS00_9GAMM</name>
<dbReference type="PRINTS" id="PR01805">
    <property type="entry name" value="VACJLIPOPROT"/>
</dbReference>
<feature type="region of interest" description="Disordered" evidence="3">
    <location>
        <begin position="237"/>
        <end position="263"/>
    </location>
</feature>
<comment type="similarity">
    <text evidence="1">Belongs to the MlaA family.</text>
</comment>
<protein>
    <submittedName>
        <fullName evidence="4">Phospholipid-binding lipoprotein MlaA</fullName>
    </submittedName>
</protein>
<dbReference type="PANTHER" id="PTHR30035:SF3">
    <property type="entry name" value="INTERMEMBRANE PHOSPHOLIPID TRANSPORT SYSTEM LIPOPROTEIN MLAA"/>
    <property type="match status" value="1"/>
</dbReference>
<evidence type="ECO:0000256" key="1">
    <source>
        <dbReference type="ARBA" id="ARBA00010634"/>
    </source>
</evidence>
<reference evidence="4" key="1">
    <citation type="submission" date="2019-02" db="EMBL/GenBank/DDBJ databases">
        <authorList>
            <person name="Gruber-Vodicka R. H."/>
            <person name="Seah K. B. B."/>
        </authorList>
    </citation>
    <scope>NUCLEOTIDE SEQUENCE</scope>
    <source>
        <strain evidence="4">BECK_BY1</strain>
    </source>
</reference>
<dbReference type="InterPro" id="IPR007428">
    <property type="entry name" value="MlaA"/>
</dbReference>
<evidence type="ECO:0000256" key="2">
    <source>
        <dbReference type="ARBA" id="ARBA00022729"/>
    </source>
</evidence>
<keyword evidence="4" id="KW-0449">Lipoprotein</keyword>
<feature type="compositionally biased region" description="Basic and acidic residues" evidence="3">
    <location>
        <begin position="245"/>
        <end position="255"/>
    </location>
</feature>
<proteinExistence type="inferred from homology"/>
<dbReference type="GO" id="GO:0016020">
    <property type="term" value="C:membrane"/>
    <property type="evidence" value="ECO:0007669"/>
    <property type="project" value="InterPro"/>
</dbReference>
<dbReference type="Pfam" id="PF04333">
    <property type="entry name" value="MlaA"/>
    <property type="match status" value="1"/>
</dbReference>
<dbReference type="EMBL" id="CAADFX010000049">
    <property type="protein sequence ID" value="VFK56554.1"/>
    <property type="molecule type" value="Genomic_DNA"/>
</dbReference>
<sequence length="263" mass="29384">MNGKNRPGIEIILFLLLCLLANGSIRAEGHEKGNDDPLEGMNRVFYGVNDVPDKMLIEPVAEIYADHVPATIQSGISNFFDNLAYPGVIVNDVLQGKIRDGFEDTWRFIVNTVFGIGGIFDPATHLGLERHKEDFGQTLATWGAGEGAYLVIPVVGSNSVRHAPGLVMGFFTNLLYYAEASVIFPLAIVNAIDRRADFLGVTHLRDGSMLDPYLFTRDAYRQRRTYLIHDGEPPYEYDEYDEEVGTSHEYEEDSHSNTTFTSQ</sequence>
<dbReference type="GO" id="GO:0120010">
    <property type="term" value="P:intermembrane phospholipid transfer"/>
    <property type="evidence" value="ECO:0007669"/>
    <property type="project" value="TreeGrafter"/>
</dbReference>
<dbReference type="AlphaFoldDB" id="A0A450ZS00"/>
<organism evidence="4">
    <name type="scientific">Candidatus Kentrum sp. TUN</name>
    <dbReference type="NCBI Taxonomy" id="2126343"/>
    <lineage>
        <taxon>Bacteria</taxon>
        <taxon>Pseudomonadati</taxon>
        <taxon>Pseudomonadota</taxon>
        <taxon>Gammaproteobacteria</taxon>
        <taxon>Candidatus Kentrum</taxon>
    </lineage>
</organism>
<gene>
    <name evidence="4" type="ORF">BECKTUN1418D_GA0071000_104910</name>
</gene>
<dbReference type="PANTHER" id="PTHR30035">
    <property type="entry name" value="LIPOPROTEIN VACJ-RELATED"/>
    <property type="match status" value="1"/>
</dbReference>
<evidence type="ECO:0000256" key="3">
    <source>
        <dbReference type="SAM" id="MobiDB-lite"/>
    </source>
</evidence>
<evidence type="ECO:0000313" key="4">
    <source>
        <dbReference type="EMBL" id="VFK56554.1"/>
    </source>
</evidence>